<keyword evidence="4 11" id="KW-0732">Signal</keyword>
<evidence type="ECO:0000256" key="6">
    <source>
        <dbReference type="ARBA" id="ARBA00023136"/>
    </source>
</evidence>
<dbReference type="CDD" id="cd05713">
    <property type="entry name" value="IgV_MOG_like"/>
    <property type="match status" value="1"/>
</dbReference>
<evidence type="ECO:0000256" key="4">
    <source>
        <dbReference type="ARBA" id="ARBA00022729"/>
    </source>
</evidence>
<evidence type="ECO:0000256" key="8">
    <source>
        <dbReference type="ARBA" id="ARBA00023180"/>
    </source>
</evidence>
<evidence type="ECO:0000256" key="10">
    <source>
        <dbReference type="SAM" id="Phobius"/>
    </source>
</evidence>
<feature type="domain" description="B30.2/SPRY" evidence="12">
    <location>
        <begin position="266"/>
        <end position="454"/>
    </location>
</feature>
<dbReference type="InterPro" id="IPR006574">
    <property type="entry name" value="PRY"/>
</dbReference>
<dbReference type="PROSITE" id="PS50835">
    <property type="entry name" value="IG_LIKE"/>
    <property type="match status" value="2"/>
</dbReference>
<dbReference type="Pfam" id="PF00622">
    <property type="entry name" value="SPRY"/>
    <property type="match status" value="1"/>
</dbReference>
<dbReference type="SMART" id="SM00406">
    <property type="entry name" value="IGv"/>
    <property type="match status" value="1"/>
</dbReference>
<evidence type="ECO:0008006" key="16">
    <source>
        <dbReference type="Google" id="ProtNLM"/>
    </source>
</evidence>
<dbReference type="SMART" id="SM00449">
    <property type="entry name" value="SPRY"/>
    <property type="match status" value="1"/>
</dbReference>
<evidence type="ECO:0000313" key="15">
    <source>
        <dbReference type="Proteomes" id="UP000002281"/>
    </source>
</evidence>
<dbReference type="SUPFAM" id="SSF48726">
    <property type="entry name" value="Immunoglobulin"/>
    <property type="match status" value="2"/>
</dbReference>
<dbReference type="InterPro" id="IPR013106">
    <property type="entry name" value="Ig_V-set"/>
</dbReference>
<dbReference type="GO" id="GO:0009897">
    <property type="term" value="C:external side of plasma membrane"/>
    <property type="evidence" value="ECO:0000318"/>
    <property type="project" value="GO_Central"/>
</dbReference>
<keyword evidence="8" id="KW-0325">Glycoprotein</keyword>
<dbReference type="SUPFAM" id="SSF49899">
    <property type="entry name" value="Concanavalin A-like lectins/glucanases"/>
    <property type="match status" value="1"/>
</dbReference>
<evidence type="ECO:0000259" key="12">
    <source>
        <dbReference type="PROSITE" id="PS50188"/>
    </source>
</evidence>
<evidence type="ECO:0000256" key="2">
    <source>
        <dbReference type="ARBA" id="ARBA00007591"/>
    </source>
</evidence>
<reference evidence="14 15" key="1">
    <citation type="journal article" date="2009" name="Science">
        <title>Genome sequence, comparative analysis, and population genetics of the domestic horse.</title>
        <authorList>
            <consortium name="Broad Institute Genome Sequencing Platform"/>
            <consortium name="Broad Institute Whole Genome Assembly Team"/>
            <person name="Wade C.M."/>
            <person name="Giulotto E."/>
            <person name="Sigurdsson S."/>
            <person name="Zoli M."/>
            <person name="Gnerre S."/>
            <person name="Imsland F."/>
            <person name="Lear T.L."/>
            <person name="Adelson D.L."/>
            <person name="Bailey E."/>
            <person name="Bellone R.R."/>
            <person name="Bloecker H."/>
            <person name="Distl O."/>
            <person name="Edgar R.C."/>
            <person name="Garber M."/>
            <person name="Leeb T."/>
            <person name="Mauceli E."/>
            <person name="MacLeod J.N."/>
            <person name="Penedo M.C.T."/>
            <person name="Raison J.M."/>
            <person name="Sharpe T."/>
            <person name="Vogel J."/>
            <person name="Andersson L."/>
            <person name="Antczak D.F."/>
            <person name="Biagi T."/>
            <person name="Binns M.M."/>
            <person name="Chowdhary B.P."/>
            <person name="Coleman S.J."/>
            <person name="Della Valle G."/>
            <person name="Fryc S."/>
            <person name="Guerin G."/>
            <person name="Hasegawa T."/>
            <person name="Hill E.W."/>
            <person name="Jurka J."/>
            <person name="Kiialainen A."/>
            <person name="Lindgren G."/>
            <person name="Liu J."/>
            <person name="Magnani E."/>
            <person name="Mickelson J.R."/>
            <person name="Murray J."/>
            <person name="Nergadze S.G."/>
            <person name="Onofrio R."/>
            <person name="Pedroni S."/>
            <person name="Piras M.F."/>
            <person name="Raudsepp T."/>
            <person name="Rocchi M."/>
            <person name="Roeed K.H."/>
            <person name="Ryder O.A."/>
            <person name="Searle S."/>
            <person name="Skow L."/>
            <person name="Swinburne J.E."/>
            <person name="Syvaenen A.C."/>
            <person name="Tozaki T."/>
            <person name="Valberg S.J."/>
            <person name="Vaudin M."/>
            <person name="White J.R."/>
            <person name="Zody M.C."/>
            <person name="Lander E.S."/>
            <person name="Lindblad-Toh K."/>
        </authorList>
    </citation>
    <scope>NUCLEOTIDE SEQUENCE [LARGE SCALE GENOMIC DNA]</scope>
    <source>
        <strain evidence="14 15">Thoroughbred</strain>
    </source>
</reference>
<accession>A0A3Q2KQ89</accession>
<evidence type="ECO:0000256" key="1">
    <source>
        <dbReference type="ARBA" id="ARBA00004479"/>
    </source>
</evidence>
<dbReference type="SMART" id="SM00409">
    <property type="entry name" value="IG"/>
    <property type="match status" value="1"/>
</dbReference>
<proteinExistence type="inferred from homology"/>
<keyword evidence="15" id="KW-1185">Reference proteome</keyword>
<dbReference type="Pfam" id="PF22705">
    <property type="entry name" value="C2-set_3"/>
    <property type="match status" value="1"/>
</dbReference>
<dbReference type="InterPro" id="IPR003877">
    <property type="entry name" value="SPRY_dom"/>
</dbReference>
<organism evidence="14 15">
    <name type="scientific">Equus caballus</name>
    <name type="common">Horse</name>
    <dbReference type="NCBI Taxonomy" id="9796"/>
    <lineage>
        <taxon>Eukaryota</taxon>
        <taxon>Metazoa</taxon>
        <taxon>Chordata</taxon>
        <taxon>Craniata</taxon>
        <taxon>Vertebrata</taxon>
        <taxon>Euteleostomi</taxon>
        <taxon>Mammalia</taxon>
        <taxon>Eutheria</taxon>
        <taxon>Laurasiatheria</taxon>
        <taxon>Perissodactyla</taxon>
        <taxon>Equidae</taxon>
        <taxon>Equus</taxon>
    </lineage>
</organism>
<dbReference type="FunFam" id="2.60.40.10:FF:000088">
    <property type="entry name" value="Butyrophilin subfamily 1 member A1"/>
    <property type="match status" value="1"/>
</dbReference>
<dbReference type="OrthoDB" id="6105938at2759"/>
<dbReference type="InterPro" id="IPR003599">
    <property type="entry name" value="Ig_sub"/>
</dbReference>
<dbReference type="GO" id="GO:0050852">
    <property type="term" value="P:T cell receptor signaling pathway"/>
    <property type="evidence" value="ECO:0000318"/>
    <property type="project" value="GO_Central"/>
</dbReference>
<protein>
    <recommendedName>
        <fullName evidence="16">Butyrophilin-like protein 10</fullName>
    </recommendedName>
</protein>
<dbReference type="InParanoid" id="A0A3Q2KQ89"/>
<dbReference type="Pfam" id="PF07686">
    <property type="entry name" value="V-set"/>
    <property type="match status" value="1"/>
</dbReference>
<dbReference type="FunFam" id="2.60.40.10:FF:000208">
    <property type="entry name" value="Butyrophilin subfamily 1 member A1"/>
    <property type="match status" value="1"/>
</dbReference>
<dbReference type="GO" id="GO:0005102">
    <property type="term" value="F:signaling receptor binding"/>
    <property type="evidence" value="ECO:0000318"/>
    <property type="project" value="GO_Central"/>
</dbReference>
<dbReference type="InterPro" id="IPR013320">
    <property type="entry name" value="ConA-like_dom_sf"/>
</dbReference>
<dbReference type="InterPro" id="IPR043136">
    <property type="entry name" value="B30.2/SPRY_sf"/>
</dbReference>
<feature type="signal peptide" evidence="11">
    <location>
        <begin position="1"/>
        <end position="32"/>
    </location>
</feature>
<dbReference type="PRINTS" id="PR01407">
    <property type="entry name" value="BUTYPHLNCDUF"/>
</dbReference>
<dbReference type="InterPro" id="IPR007110">
    <property type="entry name" value="Ig-like_dom"/>
</dbReference>
<feature type="chain" id="PRO_5023939524" description="Butyrophilin-like protein 10" evidence="11">
    <location>
        <begin position="33"/>
        <end position="454"/>
    </location>
</feature>
<dbReference type="InterPro" id="IPR001870">
    <property type="entry name" value="B30.2/SPRY"/>
</dbReference>
<dbReference type="InterPro" id="IPR013783">
    <property type="entry name" value="Ig-like_fold"/>
</dbReference>
<evidence type="ECO:0000256" key="5">
    <source>
        <dbReference type="ARBA" id="ARBA00022989"/>
    </source>
</evidence>
<dbReference type="PANTHER" id="PTHR24100:SF133">
    <property type="entry name" value="BUTYROPHILIN-LIKE PROTEIN 10 PSEUDOGENE-RELATED"/>
    <property type="match status" value="1"/>
</dbReference>
<evidence type="ECO:0000256" key="3">
    <source>
        <dbReference type="ARBA" id="ARBA00022692"/>
    </source>
</evidence>
<dbReference type="Ensembl" id="ENSECAT00000042342.3">
    <property type="protein sequence ID" value="ENSECAP00000025485.1"/>
    <property type="gene ID" value="ENSECAG00000040368.3"/>
</dbReference>
<dbReference type="ExpressionAtlas" id="A0A3Q2KQ89">
    <property type="expression patterns" value="baseline"/>
</dbReference>
<evidence type="ECO:0000256" key="7">
    <source>
        <dbReference type="ARBA" id="ARBA00023157"/>
    </source>
</evidence>
<name>A0A3Q2KQ89_HORSE</name>
<dbReference type="PROSITE" id="PS50188">
    <property type="entry name" value="B302_SPRY"/>
    <property type="match status" value="1"/>
</dbReference>
<reference evidence="14" key="2">
    <citation type="submission" date="2025-08" db="UniProtKB">
        <authorList>
            <consortium name="Ensembl"/>
        </authorList>
    </citation>
    <scope>IDENTIFICATION</scope>
    <source>
        <strain evidence="14">Thoroughbred</strain>
    </source>
</reference>
<dbReference type="SMR" id="A0A3Q2KQ89"/>
<keyword evidence="9" id="KW-0393">Immunoglobulin domain</keyword>
<dbReference type="GO" id="GO:0001817">
    <property type="term" value="P:regulation of cytokine production"/>
    <property type="evidence" value="ECO:0000318"/>
    <property type="project" value="GO_Central"/>
</dbReference>
<keyword evidence="5 10" id="KW-1133">Transmembrane helix</keyword>
<gene>
    <name evidence="14" type="primary">LOC100061639</name>
</gene>
<dbReference type="InterPro" id="IPR003879">
    <property type="entry name" value="Butyrophylin_SPRY"/>
</dbReference>
<keyword evidence="3 10" id="KW-0812">Transmembrane</keyword>
<dbReference type="AlphaFoldDB" id="A0A3Q2KQ89"/>
<dbReference type="Bgee" id="ENSECAG00000040368">
    <property type="expression patterns" value="Expressed in bone marrow and 4 other cell types or tissues"/>
</dbReference>
<evidence type="ECO:0000256" key="9">
    <source>
        <dbReference type="ARBA" id="ARBA00023319"/>
    </source>
</evidence>
<reference evidence="14" key="3">
    <citation type="submission" date="2025-09" db="UniProtKB">
        <authorList>
            <consortium name="Ensembl"/>
        </authorList>
    </citation>
    <scope>IDENTIFICATION</scope>
    <source>
        <strain evidence="14">Thoroughbred</strain>
    </source>
</reference>
<dbReference type="PANTHER" id="PTHR24100">
    <property type="entry name" value="BUTYROPHILIN"/>
    <property type="match status" value="1"/>
</dbReference>
<dbReference type="InterPro" id="IPR050504">
    <property type="entry name" value="IgSF_BTN/MOG"/>
</dbReference>
<dbReference type="InterPro" id="IPR036179">
    <property type="entry name" value="Ig-like_dom_sf"/>
</dbReference>
<keyword evidence="6 10" id="KW-0472">Membrane</keyword>
<dbReference type="Gene3D" id="2.60.40.10">
    <property type="entry name" value="Immunoglobulins"/>
    <property type="match status" value="2"/>
</dbReference>
<evidence type="ECO:0000313" key="14">
    <source>
        <dbReference type="Ensembl" id="ENSECAP00000025485.1"/>
    </source>
</evidence>
<sequence length="454" mass="50517">MAKTHGQDAFRPIGSVPLLLLQLLSGAIPGNGQKADFEVYGPSEPVLAKVGEDADLPCYLSPEISAEDMEMRWYRDQPSPAVHVHWKGKDVPEEQMALYQGRTTFLKDGVAQGQASVRIHNVTTFDNGMFHCQFNDSTMTAEATLWLTVAGLGSEPRIQVQVDQDGVVQAECTSAGWYPEPQVEWRDFQGQTLHSETNISVSPTTGLWAVASSLTVPNKAVGGLACSVSSPPFPEKKVSRHHLSDPTSRWFRSTAWKIALPLILVAAVLGVATIISLLWKPQRVSPSLDPDTASSKLLLFDDRKSVMRLPFDLELPDDPSRFDLDPCVLGRERFSSGRHYWEVEVGRREAWVLGVCVESLNRKGRVAKAPQHGVWAVELSKKEYWALTYPRVRLQLPQPLHRVGILLDCDAGRVSFYSVDDRRLICTFSGLSRSVPLRPFFCLWTHDSSPLTIC</sequence>
<dbReference type="InterPro" id="IPR053896">
    <property type="entry name" value="BTN3A2-like_Ig-C"/>
</dbReference>
<dbReference type="GeneTree" id="ENSGT00940000163997"/>
<evidence type="ECO:0000259" key="13">
    <source>
        <dbReference type="PROSITE" id="PS50835"/>
    </source>
</evidence>
<dbReference type="Proteomes" id="UP000002281">
    <property type="component" value="Chromosome 14"/>
</dbReference>
<feature type="domain" description="Ig-like" evidence="13">
    <location>
        <begin position="17"/>
        <end position="144"/>
    </location>
</feature>
<keyword evidence="7" id="KW-1015">Disulfide bond</keyword>
<comment type="similarity">
    <text evidence="2">Belongs to the immunoglobulin superfamily. BTN/MOG family.</text>
</comment>
<dbReference type="Gene3D" id="2.60.120.920">
    <property type="match status" value="1"/>
</dbReference>
<evidence type="ECO:0000256" key="11">
    <source>
        <dbReference type="SAM" id="SignalP"/>
    </source>
</evidence>
<feature type="domain" description="Ig-like" evidence="13">
    <location>
        <begin position="156"/>
        <end position="239"/>
    </location>
</feature>
<dbReference type="SMART" id="SM00589">
    <property type="entry name" value="PRY"/>
    <property type="match status" value="1"/>
</dbReference>
<dbReference type="Pfam" id="PF13765">
    <property type="entry name" value="PRY"/>
    <property type="match status" value="1"/>
</dbReference>
<comment type="subcellular location">
    <subcellularLocation>
        <location evidence="1">Membrane</location>
        <topology evidence="1">Single-pass type I membrane protein</topology>
    </subcellularLocation>
</comment>
<feature type="transmembrane region" description="Helical" evidence="10">
    <location>
        <begin position="258"/>
        <end position="279"/>
    </location>
</feature>
<dbReference type="FunFam" id="2.60.120.920:FF:000004">
    <property type="entry name" value="Butyrophilin subfamily 1 member A1"/>
    <property type="match status" value="1"/>
</dbReference>